<evidence type="ECO:0000313" key="1">
    <source>
        <dbReference type="EnsemblPlants" id="AET2Gv20849200.7"/>
    </source>
</evidence>
<name>A0A453CHQ4_AEGTS</name>
<reference evidence="1" key="4">
    <citation type="submission" date="2019-03" db="UniProtKB">
        <authorList>
            <consortium name="EnsemblPlants"/>
        </authorList>
    </citation>
    <scope>IDENTIFICATION</scope>
</reference>
<dbReference type="Proteomes" id="UP000015105">
    <property type="component" value="Chromosome 2D"/>
</dbReference>
<sequence length="40" mass="4559">MELNPKLRFKSPIEVPFRNPKRITVCPSIALGSKKYDNGN</sequence>
<accession>A0A453CHQ4</accession>
<reference evidence="2" key="1">
    <citation type="journal article" date="2014" name="Science">
        <title>Ancient hybridizations among the ancestral genomes of bread wheat.</title>
        <authorList>
            <consortium name="International Wheat Genome Sequencing Consortium,"/>
            <person name="Marcussen T."/>
            <person name="Sandve S.R."/>
            <person name="Heier L."/>
            <person name="Spannagl M."/>
            <person name="Pfeifer M."/>
            <person name="Jakobsen K.S."/>
            <person name="Wulff B.B."/>
            <person name="Steuernagel B."/>
            <person name="Mayer K.F."/>
            <person name="Olsen O.A."/>
        </authorList>
    </citation>
    <scope>NUCLEOTIDE SEQUENCE [LARGE SCALE GENOMIC DNA]</scope>
    <source>
        <strain evidence="2">cv. AL8/78</strain>
    </source>
</reference>
<evidence type="ECO:0000313" key="2">
    <source>
        <dbReference type="Proteomes" id="UP000015105"/>
    </source>
</evidence>
<dbReference type="EnsemblPlants" id="AET2Gv20849200.7">
    <property type="protein sequence ID" value="AET2Gv20849200.7"/>
    <property type="gene ID" value="AET2Gv20849200"/>
</dbReference>
<reference evidence="2" key="2">
    <citation type="journal article" date="2017" name="Nat. Plants">
        <title>The Aegilops tauschii genome reveals multiple impacts of transposons.</title>
        <authorList>
            <person name="Zhao G."/>
            <person name="Zou C."/>
            <person name="Li K."/>
            <person name="Wang K."/>
            <person name="Li T."/>
            <person name="Gao L."/>
            <person name="Zhang X."/>
            <person name="Wang H."/>
            <person name="Yang Z."/>
            <person name="Liu X."/>
            <person name="Jiang W."/>
            <person name="Mao L."/>
            <person name="Kong X."/>
            <person name="Jiao Y."/>
            <person name="Jia J."/>
        </authorList>
    </citation>
    <scope>NUCLEOTIDE SEQUENCE [LARGE SCALE GENOMIC DNA]</scope>
    <source>
        <strain evidence="2">cv. AL8/78</strain>
    </source>
</reference>
<proteinExistence type="predicted"/>
<organism evidence="1 2">
    <name type="scientific">Aegilops tauschii subsp. strangulata</name>
    <name type="common">Goatgrass</name>
    <dbReference type="NCBI Taxonomy" id="200361"/>
    <lineage>
        <taxon>Eukaryota</taxon>
        <taxon>Viridiplantae</taxon>
        <taxon>Streptophyta</taxon>
        <taxon>Embryophyta</taxon>
        <taxon>Tracheophyta</taxon>
        <taxon>Spermatophyta</taxon>
        <taxon>Magnoliopsida</taxon>
        <taxon>Liliopsida</taxon>
        <taxon>Poales</taxon>
        <taxon>Poaceae</taxon>
        <taxon>BOP clade</taxon>
        <taxon>Pooideae</taxon>
        <taxon>Triticodae</taxon>
        <taxon>Triticeae</taxon>
        <taxon>Triticinae</taxon>
        <taxon>Aegilops</taxon>
    </lineage>
</organism>
<reference evidence="1" key="3">
    <citation type="journal article" date="2017" name="Nature">
        <title>Genome sequence of the progenitor of the wheat D genome Aegilops tauschii.</title>
        <authorList>
            <person name="Luo M.C."/>
            <person name="Gu Y.Q."/>
            <person name="Puiu D."/>
            <person name="Wang H."/>
            <person name="Twardziok S.O."/>
            <person name="Deal K.R."/>
            <person name="Huo N."/>
            <person name="Zhu T."/>
            <person name="Wang L."/>
            <person name="Wang Y."/>
            <person name="McGuire P.E."/>
            <person name="Liu S."/>
            <person name="Long H."/>
            <person name="Ramasamy R.K."/>
            <person name="Rodriguez J.C."/>
            <person name="Van S.L."/>
            <person name="Yuan L."/>
            <person name="Wang Z."/>
            <person name="Xia Z."/>
            <person name="Xiao L."/>
            <person name="Anderson O.D."/>
            <person name="Ouyang S."/>
            <person name="Liang Y."/>
            <person name="Zimin A.V."/>
            <person name="Pertea G."/>
            <person name="Qi P."/>
            <person name="Bennetzen J.L."/>
            <person name="Dai X."/>
            <person name="Dawson M.W."/>
            <person name="Muller H.G."/>
            <person name="Kugler K."/>
            <person name="Rivarola-Duarte L."/>
            <person name="Spannagl M."/>
            <person name="Mayer K.F.X."/>
            <person name="Lu F.H."/>
            <person name="Bevan M.W."/>
            <person name="Leroy P."/>
            <person name="Li P."/>
            <person name="You F.M."/>
            <person name="Sun Q."/>
            <person name="Liu Z."/>
            <person name="Lyons E."/>
            <person name="Wicker T."/>
            <person name="Salzberg S.L."/>
            <person name="Devos K.M."/>
            <person name="Dvorak J."/>
        </authorList>
    </citation>
    <scope>NUCLEOTIDE SEQUENCE [LARGE SCALE GENOMIC DNA]</scope>
    <source>
        <strain evidence="1">cv. AL8/78</strain>
    </source>
</reference>
<keyword evidence="2" id="KW-1185">Reference proteome</keyword>
<protein>
    <submittedName>
        <fullName evidence="1">Uncharacterized protein</fullName>
    </submittedName>
</protein>
<dbReference type="AlphaFoldDB" id="A0A453CHQ4"/>
<reference evidence="1" key="5">
    <citation type="journal article" date="2021" name="G3 (Bethesda)">
        <title>Aegilops tauschii genome assembly Aet v5.0 features greater sequence contiguity and improved annotation.</title>
        <authorList>
            <person name="Wang L."/>
            <person name="Zhu T."/>
            <person name="Rodriguez J.C."/>
            <person name="Deal K.R."/>
            <person name="Dubcovsky J."/>
            <person name="McGuire P.E."/>
            <person name="Lux T."/>
            <person name="Spannagl M."/>
            <person name="Mayer K.F.X."/>
            <person name="Baldrich P."/>
            <person name="Meyers B.C."/>
            <person name="Huo N."/>
            <person name="Gu Y.Q."/>
            <person name="Zhou H."/>
            <person name="Devos K.M."/>
            <person name="Bennetzen J.L."/>
            <person name="Unver T."/>
            <person name="Budak H."/>
            <person name="Gulick P.J."/>
            <person name="Galiba G."/>
            <person name="Kalapos B."/>
            <person name="Nelson D.R."/>
            <person name="Li P."/>
            <person name="You F.M."/>
            <person name="Luo M.C."/>
            <person name="Dvorak J."/>
        </authorList>
    </citation>
    <scope>NUCLEOTIDE SEQUENCE [LARGE SCALE GENOMIC DNA]</scope>
    <source>
        <strain evidence="1">cv. AL8/78</strain>
    </source>
</reference>
<dbReference type="Gramene" id="AET2Gv20849200.7">
    <property type="protein sequence ID" value="AET2Gv20849200.7"/>
    <property type="gene ID" value="AET2Gv20849200"/>
</dbReference>